<dbReference type="InterPro" id="IPR049940">
    <property type="entry name" value="GluQ/Sye"/>
</dbReference>
<proteinExistence type="inferred from homology"/>
<evidence type="ECO:0000256" key="4">
    <source>
        <dbReference type="ARBA" id="ARBA00022598"/>
    </source>
</evidence>
<dbReference type="FunFam" id="3.40.50.620:FF:000045">
    <property type="entry name" value="Glutamate--tRNA ligase, mitochondrial"/>
    <property type="match status" value="1"/>
</dbReference>
<feature type="region of interest" description="Disordered" evidence="11">
    <location>
        <begin position="789"/>
        <end position="809"/>
    </location>
</feature>
<feature type="region of interest" description="Disordered" evidence="11">
    <location>
        <begin position="644"/>
        <end position="685"/>
    </location>
</feature>
<feature type="region of interest" description="Disordered" evidence="11">
    <location>
        <begin position="568"/>
        <end position="587"/>
    </location>
</feature>
<name>A0A835WM29_9CHLO</name>
<evidence type="ECO:0000256" key="10">
    <source>
        <dbReference type="SAM" id="Coils"/>
    </source>
</evidence>
<evidence type="ECO:0000313" key="15">
    <source>
        <dbReference type="Proteomes" id="UP000613740"/>
    </source>
</evidence>
<feature type="region of interest" description="Disordered" evidence="11">
    <location>
        <begin position="508"/>
        <end position="532"/>
    </location>
</feature>
<dbReference type="PANTHER" id="PTHR43311">
    <property type="entry name" value="GLUTAMATE--TRNA LIGASE"/>
    <property type="match status" value="1"/>
</dbReference>
<feature type="compositionally biased region" description="Pro residues" evidence="11">
    <location>
        <begin position="933"/>
        <end position="946"/>
    </location>
</feature>
<dbReference type="GO" id="GO:0005739">
    <property type="term" value="C:mitochondrion"/>
    <property type="evidence" value="ECO:0007669"/>
    <property type="project" value="UniProtKB-SubCell"/>
</dbReference>
<comment type="caution">
    <text evidence="14">The sequence shown here is derived from an EMBL/GenBank/DDBJ whole genome shotgun (WGS) entry which is preliminary data.</text>
</comment>
<dbReference type="InterPro" id="IPR020751">
    <property type="entry name" value="aa-tRNA-synth_I_codon-bd_sub2"/>
</dbReference>
<dbReference type="InterPro" id="IPR001412">
    <property type="entry name" value="aa-tRNA-synth_I_CS"/>
</dbReference>
<dbReference type="NCBIfam" id="TIGR00464">
    <property type="entry name" value="gltX_bact"/>
    <property type="match status" value="1"/>
</dbReference>
<feature type="compositionally biased region" description="Low complexity" evidence="11">
    <location>
        <begin position="1107"/>
        <end position="1135"/>
    </location>
</feature>
<dbReference type="Proteomes" id="UP000613740">
    <property type="component" value="Unassembled WGS sequence"/>
</dbReference>
<dbReference type="PROSITE" id="PS00178">
    <property type="entry name" value="AA_TRNA_LIGASE_I"/>
    <property type="match status" value="1"/>
</dbReference>
<organism evidence="14 15">
    <name type="scientific">Chlamydomonas schloesseri</name>
    <dbReference type="NCBI Taxonomy" id="2026947"/>
    <lineage>
        <taxon>Eukaryota</taxon>
        <taxon>Viridiplantae</taxon>
        <taxon>Chlorophyta</taxon>
        <taxon>core chlorophytes</taxon>
        <taxon>Chlorophyceae</taxon>
        <taxon>CS clade</taxon>
        <taxon>Chlamydomonadales</taxon>
        <taxon>Chlamydomonadaceae</taxon>
        <taxon>Chlamydomonas</taxon>
    </lineage>
</organism>
<feature type="coiled-coil region" evidence="10">
    <location>
        <begin position="688"/>
        <end position="715"/>
    </location>
</feature>
<sequence>MPRATAPASTPRATHVSSFRQIVVDGIKKAGSVTNLDDAATWSPADFGIVGAPVRPLASLGAVSSAPGSKDILLEVWGSKNRDIKVFFVRVFLACLRALSAPSPARRSQLLALAADTATTLHLLLSFAEQLIIGDNNDDGSCSATEEEDEDEELLSEREWEVTVTSRLVALALVRGGALELWSRALQERGGLLLLPKLKAGAHEQEQEQQAAAGGTSADGEDASPLLCKAMLLLIHHMFECASACERLLKACKQNDAEVEDSSASASLATQLASEGVPLSPDGRGRHAALAVELLAAVRRSGVLEHMSRAVLQLAADEWERRRNADKQRGPGAAAGPSQPQQRRSPERAAAAPAGAGKLVPLLPDGMSLQDARNAWPNLIADWWLLFLQDHRMHALTVYGAGAFRVTGHPDERRCLAEALATAEGPATQYLLAAHATAQVAAAEVAAAAVTAPGFTAAPAAPAAAPATAAFPLTHTPPPPPPHQDQQHQQLLYGLTRELLPWPLLEEVEESEDEEAEDDVRGDGGGGRGRGGGSVRGLAGGYVALAAGCVHVALHAWWWQLQQSTYDTGGGAPEGQQQSQPQVPPPQLLSNRARAVLALRAARAALQRWHGYLELQQLLPQPVMPGGNGISNSAAAAADAAIGPGAAGEGAPSPGAAAPPPKPAKPLTQKQLRQRAATAAKQQQAAAAKQAAAAAAAAEQRREERKREAAAAIAAARRVQALRAYRQGGWQQAACGPVAMCGLSYCHDVHFDRLCRAALREPERTAAAVAAALSAEQTAYERSRAAATAAGAESSGSGSGSSSGSGSGSGSSIGVVMSEEWWRLALQCVQLLAADARRLLWSPERSIAAAEAAAPFLMEDGGGQRRNDQGRRLQGCGDTERFLGAAVLAGAGAGAGAGGGDDRCPLRVKDLTAAGAVPAVLPAAEELEQGPQPQGPQPQGPQPQQPPGRHVAAAALTAAKRAGLYRGLSLGLLPALEALLRAAARTQPHTDVVVARGLTPQPPPVFGVLRCLLDWRGMEHVLLEAAPPRQAAAYMVTASKASISIVGAVCKEERLQGGVGTGAGVGGAAAAAVQQQLALLALDAVGAQTPPIEVVDSLLREAGGSSGSSSSNSEGSSGSNQEQAPQQQPQQQQQQQAGRVELVSLLLATRLSTASSSASAAFKQWSHDRCETEEAAQRSMDIASSLLEWVPALVLAHTLALERGDARAAGEWKAFVVVELNIDVMLMCCCYDYFDVDTLGKRRERLVMSGALCVAAAFPDVMQGSVGRQLRDILRGRLSKPSCERLEGVWEEGEAGAAARVEVLEGLRSAAGAARGREPQAAEAAWATPPAEAVALLLTPAEVRRRLGLCAWGVAKMQSLACPQQLFARGQFARARACFQAVKVSVSRRPVVTYATAAVQEAPATASAPAKGKQVRVRFAPSPTGNLHVGGARTALFNWLYARQTGGKFILRVEDTDTARSTRASEEAMVRDLKWLGLDWDEGPDVGGPHGPYRQSERTSIYKEMADKLVAEGKAYPCFCTDEELEAMKKDAEEKKLPPIYRGKWSTASAAEVEAAKAAGLPYCYRFRVPPNQEVKIHDLIRGEVAWNTDTLGDFVLLRSNGMPVYNFCVAVDDSLMGITHVLRAEEHLPNTLRQMLIYQALGFPTPTFGHMSLILAPDKSKLSKRHGATSVGEFRTQGYLAPAMINFLSLLGWNDGTEQEIFSVEELTSKFSLDRITKSAAVFDKVKLGWMNGQHLKQLPEEEAAAMAGAHLVSCGLLASADSAFAKAAVKLVSKSMELVTDAEPEVRKLLAYPLAETLAAPEAKAVLDDGFAEVAGAVLAAHESGELAAALAKGHEGYKTWINGVGKAQKRKGKKLFMPARIAFTGRMAGPDVGDQLEVLGALTNPADVAEAGAYVPLADRMAALKAWLEAHKQ</sequence>
<dbReference type="InterPro" id="IPR004527">
    <property type="entry name" value="Glu-tRNA-ligase_bac/mito"/>
</dbReference>
<dbReference type="GO" id="GO:0008270">
    <property type="term" value="F:zinc ion binding"/>
    <property type="evidence" value="ECO:0007669"/>
    <property type="project" value="InterPro"/>
</dbReference>
<comment type="similarity">
    <text evidence="2">Belongs to the class-I aminoacyl-tRNA synthetase family. Glutamate--tRNA ligase type 1 subfamily.</text>
</comment>
<feature type="domain" description="Aminoacyl-tRNA synthetase class I anticodon-binding" evidence="13">
    <location>
        <begin position="1753"/>
        <end position="1883"/>
    </location>
</feature>
<comment type="subcellular location">
    <subcellularLocation>
        <location evidence="1">Mitochondrion</location>
    </subcellularLocation>
</comment>
<dbReference type="InterPro" id="IPR014729">
    <property type="entry name" value="Rossmann-like_a/b/a_fold"/>
</dbReference>
<dbReference type="GO" id="GO:0009791">
    <property type="term" value="P:post-embryonic development"/>
    <property type="evidence" value="ECO:0007669"/>
    <property type="project" value="UniProtKB-ARBA"/>
</dbReference>
<feature type="region of interest" description="Disordered" evidence="11">
    <location>
        <begin position="470"/>
        <end position="489"/>
    </location>
</feature>
<keyword evidence="5" id="KW-0547">Nucleotide-binding</keyword>
<feature type="compositionally biased region" description="Low complexity" evidence="11">
    <location>
        <begin position="665"/>
        <end position="685"/>
    </location>
</feature>
<keyword evidence="10" id="KW-0175">Coiled coil</keyword>
<feature type="domain" description="Glutamyl/glutaminyl-tRNA synthetase class Ib catalytic" evidence="12">
    <location>
        <begin position="1414"/>
        <end position="1731"/>
    </location>
</feature>
<evidence type="ECO:0000259" key="13">
    <source>
        <dbReference type="Pfam" id="PF19269"/>
    </source>
</evidence>
<evidence type="ECO:0000256" key="1">
    <source>
        <dbReference type="ARBA" id="ARBA00004173"/>
    </source>
</evidence>
<evidence type="ECO:0000313" key="14">
    <source>
        <dbReference type="EMBL" id="KAG2450284.1"/>
    </source>
</evidence>
<feature type="compositionally biased region" description="Low complexity" evidence="11">
    <location>
        <begin position="644"/>
        <end position="656"/>
    </location>
</feature>
<feature type="compositionally biased region" description="Gly residues" evidence="11">
    <location>
        <begin position="523"/>
        <end position="532"/>
    </location>
</feature>
<dbReference type="CDD" id="cd00808">
    <property type="entry name" value="GluRS_core"/>
    <property type="match status" value="1"/>
</dbReference>
<dbReference type="OrthoDB" id="428822at2759"/>
<evidence type="ECO:0000256" key="6">
    <source>
        <dbReference type="ARBA" id="ARBA00022840"/>
    </source>
</evidence>
<dbReference type="EMBL" id="JAEHOD010000011">
    <property type="protein sequence ID" value="KAG2450284.1"/>
    <property type="molecule type" value="Genomic_DNA"/>
</dbReference>
<dbReference type="SUPFAM" id="SSF52374">
    <property type="entry name" value="Nucleotidylyl transferase"/>
    <property type="match status" value="1"/>
</dbReference>
<feature type="region of interest" description="Disordered" evidence="11">
    <location>
        <begin position="322"/>
        <end position="353"/>
    </location>
</feature>
<dbReference type="SUPFAM" id="SSF48163">
    <property type="entry name" value="An anticodon-binding domain of class I aminoacyl-tRNA synthetases"/>
    <property type="match status" value="1"/>
</dbReference>
<accession>A0A835WM29</accession>
<keyword evidence="4" id="KW-0436">Ligase</keyword>
<feature type="compositionally biased region" description="Gly residues" evidence="11">
    <location>
        <begin position="797"/>
        <end position="809"/>
    </location>
</feature>
<evidence type="ECO:0000256" key="3">
    <source>
        <dbReference type="ARBA" id="ARBA00012835"/>
    </source>
</evidence>
<dbReference type="GO" id="GO:0048608">
    <property type="term" value="P:reproductive structure development"/>
    <property type="evidence" value="ECO:0007669"/>
    <property type="project" value="UniProtKB-ARBA"/>
</dbReference>
<dbReference type="GO" id="GO:0006424">
    <property type="term" value="P:glutamyl-tRNA aminoacylation"/>
    <property type="evidence" value="ECO:0007669"/>
    <property type="project" value="InterPro"/>
</dbReference>
<dbReference type="InterPro" id="IPR020058">
    <property type="entry name" value="Glu/Gln-tRNA-synth_Ib_cat-dom"/>
</dbReference>
<dbReference type="InterPro" id="IPR000924">
    <property type="entry name" value="Glu/Gln-tRNA-synth"/>
</dbReference>
<keyword evidence="6" id="KW-0067">ATP-binding</keyword>
<dbReference type="PANTHER" id="PTHR43311:SF2">
    <property type="entry name" value="GLUTAMATE--TRNA LIGASE, MITOCHONDRIAL-RELATED"/>
    <property type="match status" value="1"/>
</dbReference>
<dbReference type="PRINTS" id="PR00987">
    <property type="entry name" value="TRNASYNTHGLU"/>
</dbReference>
<feature type="region of interest" description="Disordered" evidence="11">
    <location>
        <begin position="927"/>
        <end position="950"/>
    </location>
</feature>
<evidence type="ECO:0000256" key="5">
    <source>
        <dbReference type="ARBA" id="ARBA00022741"/>
    </source>
</evidence>
<feature type="compositionally biased region" description="Acidic residues" evidence="11">
    <location>
        <begin position="508"/>
        <end position="520"/>
    </location>
</feature>
<evidence type="ECO:0000256" key="2">
    <source>
        <dbReference type="ARBA" id="ARBA00007894"/>
    </source>
</evidence>
<gene>
    <name evidence="14" type="ORF">HYH02_004793</name>
</gene>
<feature type="region of interest" description="Disordered" evidence="11">
    <location>
        <begin position="1101"/>
        <end position="1135"/>
    </location>
</feature>
<dbReference type="Pfam" id="PF19269">
    <property type="entry name" value="Anticodon_2"/>
    <property type="match status" value="1"/>
</dbReference>
<dbReference type="GO" id="GO:0005524">
    <property type="term" value="F:ATP binding"/>
    <property type="evidence" value="ECO:0007669"/>
    <property type="project" value="UniProtKB-KW"/>
</dbReference>
<dbReference type="GO" id="GO:0004818">
    <property type="term" value="F:glutamate-tRNA ligase activity"/>
    <property type="evidence" value="ECO:0007669"/>
    <property type="project" value="UniProtKB-EC"/>
</dbReference>
<dbReference type="EC" id="6.1.1.17" evidence="3"/>
<evidence type="ECO:0000256" key="9">
    <source>
        <dbReference type="ARBA" id="ARBA00030865"/>
    </source>
</evidence>
<keyword evidence="8" id="KW-0030">Aminoacyl-tRNA synthetase</keyword>
<evidence type="ECO:0000256" key="7">
    <source>
        <dbReference type="ARBA" id="ARBA00022917"/>
    </source>
</evidence>
<dbReference type="InterPro" id="IPR045462">
    <property type="entry name" value="aa-tRNA-synth_I_cd-bd"/>
</dbReference>
<feature type="compositionally biased region" description="Low complexity" evidence="11">
    <location>
        <begin position="335"/>
        <end position="353"/>
    </location>
</feature>
<reference evidence="14" key="1">
    <citation type="journal article" date="2020" name="bioRxiv">
        <title>Comparative genomics of Chlamydomonas.</title>
        <authorList>
            <person name="Craig R.J."/>
            <person name="Hasan A.R."/>
            <person name="Ness R.W."/>
            <person name="Keightley P.D."/>
        </authorList>
    </citation>
    <scope>NUCLEOTIDE SEQUENCE</scope>
    <source>
        <strain evidence="14">CCAP 11/173</strain>
    </source>
</reference>
<dbReference type="Gene3D" id="3.40.50.620">
    <property type="entry name" value="HUPs"/>
    <property type="match status" value="1"/>
</dbReference>
<dbReference type="Pfam" id="PF00749">
    <property type="entry name" value="tRNA-synt_1c"/>
    <property type="match status" value="1"/>
</dbReference>
<dbReference type="Gene3D" id="1.10.10.350">
    <property type="match status" value="1"/>
</dbReference>
<dbReference type="HAMAP" id="MF_00022">
    <property type="entry name" value="Glu_tRNA_synth_type1"/>
    <property type="match status" value="1"/>
</dbReference>
<evidence type="ECO:0000259" key="12">
    <source>
        <dbReference type="Pfam" id="PF00749"/>
    </source>
</evidence>
<evidence type="ECO:0000256" key="11">
    <source>
        <dbReference type="SAM" id="MobiDB-lite"/>
    </source>
</evidence>
<keyword evidence="15" id="KW-1185">Reference proteome</keyword>
<protein>
    <recommendedName>
        <fullName evidence="3">glutamate--tRNA ligase</fullName>
        <ecNumber evidence="3">6.1.1.17</ecNumber>
    </recommendedName>
    <alternativeName>
        <fullName evidence="9">Glutamyl-tRNA synthetase</fullName>
    </alternativeName>
</protein>
<keyword evidence="7" id="KW-0648">Protein biosynthesis</keyword>
<evidence type="ECO:0000256" key="8">
    <source>
        <dbReference type="ARBA" id="ARBA00023146"/>
    </source>
</evidence>
<dbReference type="InterPro" id="IPR033910">
    <property type="entry name" value="GluRS_core"/>
</dbReference>
<dbReference type="GO" id="GO:0000049">
    <property type="term" value="F:tRNA binding"/>
    <property type="evidence" value="ECO:0007669"/>
    <property type="project" value="InterPro"/>
</dbReference>
<dbReference type="InterPro" id="IPR008925">
    <property type="entry name" value="aa_tRNA-synth_I_cd-bd_sf"/>
</dbReference>